<dbReference type="InterPro" id="IPR042214">
    <property type="entry name" value="TruD_catalytic"/>
</dbReference>
<evidence type="ECO:0000256" key="4">
    <source>
        <dbReference type="HAMAP-Rule" id="MF_01082"/>
    </source>
</evidence>
<dbReference type="Gene3D" id="3.30.2350.20">
    <property type="entry name" value="TruD, catalytic domain"/>
    <property type="match status" value="1"/>
</dbReference>
<dbReference type="Gene3D" id="3.30.2340.10">
    <property type="entry name" value="TruD, insertion domain"/>
    <property type="match status" value="1"/>
</dbReference>
<evidence type="ECO:0000256" key="1">
    <source>
        <dbReference type="ARBA" id="ARBA00007953"/>
    </source>
</evidence>
<dbReference type="InterPro" id="IPR043165">
    <property type="entry name" value="TruD_insert_sf"/>
</dbReference>
<reference evidence="6 7" key="1">
    <citation type="journal article" date="2020" name="Microorganisms">
        <title>Osmotic Adaptation and Compatible Solute Biosynthesis of Phototrophic Bacteria as Revealed from Genome Analyses.</title>
        <authorList>
            <person name="Imhoff J.F."/>
            <person name="Rahn T."/>
            <person name="Kunzel S."/>
            <person name="Keller A."/>
            <person name="Neulinger S.C."/>
        </authorList>
    </citation>
    <scope>NUCLEOTIDE SEQUENCE [LARGE SCALE GENOMIC DNA]</scope>
    <source>
        <strain evidence="6 7">DSM 6210</strain>
    </source>
</reference>
<evidence type="ECO:0000256" key="2">
    <source>
        <dbReference type="ARBA" id="ARBA00022694"/>
    </source>
</evidence>
<dbReference type="PROSITE" id="PS50984">
    <property type="entry name" value="TRUD"/>
    <property type="match status" value="1"/>
</dbReference>
<dbReference type="PANTHER" id="PTHR47811:SF1">
    <property type="entry name" value="TRNA PSEUDOURIDINE SYNTHASE D"/>
    <property type="match status" value="1"/>
</dbReference>
<evidence type="ECO:0000259" key="5">
    <source>
        <dbReference type="PROSITE" id="PS50984"/>
    </source>
</evidence>
<evidence type="ECO:0000313" key="7">
    <source>
        <dbReference type="Proteomes" id="UP000748752"/>
    </source>
</evidence>
<comment type="function">
    <text evidence="4">Responsible for synthesis of pseudouridine from uracil-13 in transfer RNAs.</text>
</comment>
<keyword evidence="2 4" id="KW-0819">tRNA processing</keyword>
<dbReference type="EC" id="5.4.99.27" evidence="4"/>
<name>A0ABS1CDC7_9GAMM</name>
<keyword evidence="7" id="KW-1185">Reference proteome</keyword>
<proteinExistence type="inferred from homology"/>
<feature type="active site" description="Nucleophile" evidence="4">
    <location>
        <position position="74"/>
    </location>
</feature>
<dbReference type="InterPro" id="IPR011760">
    <property type="entry name" value="PsdUridine_synth_TruD_insert"/>
</dbReference>
<dbReference type="InterPro" id="IPR001656">
    <property type="entry name" value="PsdUridine_synth_TruD"/>
</dbReference>
<dbReference type="Proteomes" id="UP000748752">
    <property type="component" value="Unassembled WGS sequence"/>
</dbReference>
<dbReference type="PANTHER" id="PTHR47811">
    <property type="entry name" value="TRNA PSEUDOURIDINE SYNTHASE D"/>
    <property type="match status" value="1"/>
</dbReference>
<gene>
    <name evidence="4" type="primary">truD</name>
    <name evidence="6" type="ORF">CKO31_03885</name>
</gene>
<organism evidence="6 7">
    <name type="scientific">Thiohalocapsa halophila</name>
    <dbReference type="NCBI Taxonomy" id="69359"/>
    <lineage>
        <taxon>Bacteria</taxon>
        <taxon>Pseudomonadati</taxon>
        <taxon>Pseudomonadota</taxon>
        <taxon>Gammaproteobacteria</taxon>
        <taxon>Chromatiales</taxon>
        <taxon>Chromatiaceae</taxon>
        <taxon>Thiohalocapsa</taxon>
    </lineage>
</organism>
<dbReference type="Pfam" id="PF01142">
    <property type="entry name" value="TruD"/>
    <property type="match status" value="2"/>
</dbReference>
<dbReference type="CDD" id="cd02575">
    <property type="entry name" value="PseudoU_synth_EcTruD"/>
    <property type="match status" value="1"/>
</dbReference>
<accession>A0ABS1CDC7</accession>
<dbReference type="HAMAP" id="MF_01082">
    <property type="entry name" value="TruD"/>
    <property type="match status" value="1"/>
</dbReference>
<dbReference type="InterPro" id="IPR020103">
    <property type="entry name" value="PsdUridine_synth_cat_dom_sf"/>
</dbReference>
<dbReference type="EMBL" id="NRRV01000006">
    <property type="protein sequence ID" value="MBK1629895.1"/>
    <property type="molecule type" value="Genomic_DNA"/>
</dbReference>
<comment type="similarity">
    <text evidence="1 4">Belongs to the pseudouridine synthase TruD family.</text>
</comment>
<dbReference type="SUPFAM" id="SSF55120">
    <property type="entry name" value="Pseudouridine synthase"/>
    <property type="match status" value="1"/>
</dbReference>
<protein>
    <recommendedName>
        <fullName evidence="4">tRNA pseudouridine synthase D</fullName>
        <ecNumber evidence="4">5.4.99.27</ecNumber>
    </recommendedName>
    <alternativeName>
        <fullName evidence="4">tRNA pseudouridine(13) synthase</fullName>
    </alternativeName>
    <alternativeName>
        <fullName evidence="4">tRNA pseudouridylate synthase D</fullName>
    </alternativeName>
    <alternativeName>
        <fullName evidence="4">tRNA-uridine isomerase D</fullName>
    </alternativeName>
</protein>
<sequence length="342" mass="37309">MPRAHGEPLIRFRIRSQPADFVVDEILAFGPDGDGEHQLLKVRKTNANTDWVARRLASLAGVPHKAVGYAGLKDRYAVTTQWFSVHLGKRAEPDWGLLDADGIEVLESHAHKRKLRRGVLAGNAFQLVLREVSGDSEGLAARVDAIAQQGVPNYFGPQRFGRDEGNLVRADAMFRGAPAEDDRGRRADRHLQGLYVSAARSQLFNEVLAARVERGDWHQALAGERLQLRGSHSHFLAESVDARIRERVASGDAQPTGPLVGAGETLTTGEVAALEAAVAAPFAQWQQGLAAAGLKQERRSLVLYPEALRLDRRAGDELGIAFTLPAGSYATALLRELGDWQD</sequence>
<comment type="catalytic activity">
    <reaction evidence="4">
        <text>uridine(13) in tRNA = pseudouridine(13) in tRNA</text>
        <dbReference type="Rhea" id="RHEA:42540"/>
        <dbReference type="Rhea" id="RHEA-COMP:10105"/>
        <dbReference type="Rhea" id="RHEA-COMP:10106"/>
        <dbReference type="ChEBI" id="CHEBI:65314"/>
        <dbReference type="ChEBI" id="CHEBI:65315"/>
        <dbReference type="EC" id="5.4.99.27"/>
    </reaction>
</comment>
<dbReference type="PROSITE" id="PS01268">
    <property type="entry name" value="UPF0024"/>
    <property type="match status" value="1"/>
</dbReference>
<keyword evidence="3 4" id="KW-0413">Isomerase</keyword>
<evidence type="ECO:0000256" key="3">
    <source>
        <dbReference type="ARBA" id="ARBA00023235"/>
    </source>
</evidence>
<dbReference type="InterPro" id="IPR020119">
    <property type="entry name" value="PsdUridine_synth_TruD_CS"/>
</dbReference>
<feature type="domain" description="TRUD" evidence="5">
    <location>
        <begin position="150"/>
        <end position="303"/>
    </location>
</feature>
<dbReference type="NCBIfam" id="NF002153">
    <property type="entry name" value="PRK00984.1-2"/>
    <property type="match status" value="1"/>
</dbReference>
<evidence type="ECO:0000313" key="6">
    <source>
        <dbReference type="EMBL" id="MBK1629895.1"/>
    </source>
</evidence>
<dbReference type="InterPro" id="IPR050170">
    <property type="entry name" value="TruD_pseudoU_synthase"/>
</dbReference>
<comment type="caution">
    <text evidence="6">The sequence shown here is derived from an EMBL/GenBank/DDBJ whole genome shotgun (WGS) entry which is preliminary data.</text>
</comment>